<dbReference type="PANTHER" id="PTHR46087">
    <property type="entry name" value="PUTATIVE, EXPRESSED-RELATED"/>
    <property type="match status" value="1"/>
</dbReference>
<feature type="region of interest" description="Disordered" evidence="1">
    <location>
        <begin position="565"/>
        <end position="614"/>
    </location>
</feature>
<dbReference type="EMBL" id="JACMSC010000011">
    <property type="protein sequence ID" value="KAG6501081.1"/>
    <property type="molecule type" value="Genomic_DNA"/>
</dbReference>
<proteinExistence type="predicted"/>
<keyword evidence="3" id="KW-1185">Reference proteome</keyword>
<protein>
    <recommendedName>
        <fullName evidence="4">ARM repeat superfamily protein</fullName>
    </recommendedName>
</protein>
<evidence type="ECO:0000313" key="3">
    <source>
        <dbReference type="Proteomes" id="UP000734854"/>
    </source>
</evidence>
<sequence length="1006" mass="112242">MGVISRKVLPACGSLCFFCPALRARSRQPVKRYKKLLADIFPRSQEEEPNDRQISKLCEYASRNPLRIPKITTYLEQRCYKELRLEHFGSVKVVLAIYRKLLLSCKEQMPLFASSLLTIICTLLEQKRQDEMCIIGCYTIFDFVNSQTDGTYMFNLEGLVPKLCQISQEIGEDETIKTMNAAGFQALSSMVVSVVLETYENFNKKSDKPNNDNQDSDHRWVQEVANTEGQPNPSSAMTRVPSWKSIVNSRGGLNLTMEESKSSIFWSRVCLHNMARLAKEATTVRRVLESLFRYFDDNNLWSPDKGLALCVLLEMQEVMENSGQNAHLLLSILIKHLEHKTVIKQPEMQLNIIDVTTRLAENSQTKSVSVIGAISDLARHLRKSMQNTVGMSEKGDAMIKLNIRFQSSIDQCLTQLSKKVGDAGPIFDIMAMMLENISASISAARSTISSVYRMARIIASIPTMSYQNKIFPETLFHQLLLAMVHPDRLTHVDAHRIFSVVLVPSSVRPRSSGTEAPMSADLQRSLSRTVSVFSSSAALFGKLRREKYSFNQTGLQDNVNRVSLNGDGQAVSNNDSRMQKLQSTLSRLRSTVNPPPSNTDPNLSNNSTGEMEQTSLDLSSQQIMLMLSSIWAQAMSPENTPENYEAIAHTYSLILLFSRDKMQTSVNEVLTLSFQLAFSLRSLSLTRGGPLSPSRCRSLFTLATAMIIFSSKAFNISPLIPTAKSSLTETMVDPFLQLVEDSKLQVSKDVPDHQRKGYGSQEHDSASLESLSSISAEESQTIEAMVSMIVNSLGDLPDSEISTLRQQLLSEFSPDDICPLESQFIDFPSFAPMSTNKDSEQEATNAAFTIDDDLIELFDNPPETGSRQLMESNLLSVNQILESVLETACQVERLSASSNSNVPFKEMTSNCEALLSGKQQKLSVFMGPQLKQDILTGNSLDQNDVKIPSAQPSQWVGNPFVEQNFISYPYQAPTSYFCGTELHCQPQMYRLPASSPYDNFLKAAGC</sequence>
<dbReference type="AlphaFoldDB" id="A0A8J5G6X3"/>
<dbReference type="InterPro" id="IPR049152">
    <property type="entry name" value="EFR3-like_ARM"/>
</dbReference>
<comment type="caution">
    <text evidence="2">The sequence shown here is derived from an EMBL/GenBank/DDBJ whole genome shotgun (WGS) entry which is preliminary data.</text>
</comment>
<feature type="compositionally biased region" description="Polar residues" evidence="1">
    <location>
        <begin position="570"/>
        <end position="592"/>
    </location>
</feature>
<dbReference type="InterPro" id="IPR055296">
    <property type="entry name" value="SRL2-like"/>
</dbReference>
<dbReference type="PANTHER" id="PTHR46087:SF9">
    <property type="entry name" value="ARM REPEAT SUPERFAMILY PROTEIN"/>
    <property type="match status" value="1"/>
</dbReference>
<evidence type="ECO:0000256" key="1">
    <source>
        <dbReference type="SAM" id="MobiDB-lite"/>
    </source>
</evidence>
<feature type="compositionally biased region" description="Basic and acidic residues" evidence="1">
    <location>
        <begin position="750"/>
        <end position="766"/>
    </location>
</feature>
<evidence type="ECO:0000313" key="2">
    <source>
        <dbReference type="EMBL" id="KAG6501081.1"/>
    </source>
</evidence>
<gene>
    <name evidence="2" type="ORF">ZIOFF_040949</name>
</gene>
<name>A0A8J5G6X3_ZINOF</name>
<feature type="compositionally biased region" description="Polar residues" evidence="1">
    <location>
        <begin position="599"/>
        <end position="614"/>
    </location>
</feature>
<accession>A0A8J5G6X3</accession>
<reference evidence="2 3" key="1">
    <citation type="submission" date="2020-08" db="EMBL/GenBank/DDBJ databases">
        <title>Plant Genome Project.</title>
        <authorList>
            <person name="Zhang R.-G."/>
        </authorList>
    </citation>
    <scope>NUCLEOTIDE SEQUENCE [LARGE SCALE GENOMIC DNA]</scope>
    <source>
        <tissue evidence="2">Rhizome</tissue>
    </source>
</reference>
<organism evidence="2 3">
    <name type="scientific">Zingiber officinale</name>
    <name type="common">Ginger</name>
    <name type="synonym">Amomum zingiber</name>
    <dbReference type="NCBI Taxonomy" id="94328"/>
    <lineage>
        <taxon>Eukaryota</taxon>
        <taxon>Viridiplantae</taxon>
        <taxon>Streptophyta</taxon>
        <taxon>Embryophyta</taxon>
        <taxon>Tracheophyta</taxon>
        <taxon>Spermatophyta</taxon>
        <taxon>Magnoliopsida</taxon>
        <taxon>Liliopsida</taxon>
        <taxon>Zingiberales</taxon>
        <taxon>Zingiberaceae</taxon>
        <taxon>Zingiber</taxon>
    </lineage>
</organism>
<evidence type="ECO:0008006" key="4">
    <source>
        <dbReference type="Google" id="ProtNLM"/>
    </source>
</evidence>
<dbReference type="Proteomes" id="UP000734854">
    <property type="component" value="Unassembled WGS sequence"/>
</dbReference>
<feature type="region of interest" description="Disordered" evidence="1">
    <location>
        <begin position="750"/>
        <end position="770"/>
    </location>
</feature>
<dbReference type="Pfam" id="PF21052">
    <property type="entry name" value="EFR3_ARM"/>
    <property type="match status" value="1"/>
</dbReference>